<feature type="compositionally biased region" description="Low complexity" evidence="1">
    <location>
        <begin position="556"/>
        <end position="586"/>
    </location>
</feature>
<feature type="region of interest" description="Disordered" evidence="1">
    <location>
        <begin position="637"/>
        <end position="666"/>
    </location>
</feature>
<dbReference type="AlphaFoldDB" id="A0AB33T085"/>
<feature type="compositionally biased region" description="Polar residues" evidence="1">
    <location>
        <begin position="461"/>
        <end position="476"/>
    </location>
</feature>
<feature type="compositionally biased region" description="Basic and acidic residues" evidence="1">
    <location>
        <begin position="514"/>
        <end position="547"/>
    </location>
</feature>
<sequence length="824" mass="83494">MAIKPDDIDVEFEEVDPKVKVTAEPPPLDVEYEDIDPNNPKPATDPKTGDDKKPDADPKTGDDKKPDTDAKTGDAKTGDADSKAKPDAKPKPADLRTAGKELAGAYGNTFKHPVSGIPGLIRAEYRFGEKAGDDIAKKLGDKGTKAALGKVAKYGARALPGVGVLYGGYAAVKEFKSGDYVGGVLGLVSMVPGPIGWVGIGLGLAWDTWGFGPEGVGQWDKPDGENTYMLQATAKEVAGVSNSDAALRTAQANVFSFLDGPNGTVWDSNPPAALRLDTPDVAAAATEYLTGISEHFAEIDRVMQQAGEQYISEQRQALAPHFAAMAKLKGEVKTLTDQLAAISKGAETSYDAVKEANKQARSQLAGGGTLSDAGPAQTMVTKLEQGQAQVIAAEDKLTKLFAETPPAVVAVRDGAPTGTTPEKKVTPQEVKPATVTPAPVSPAIPAKTETPTKNNDDLSKLLSQLGNKAQTPSTPASNPLGSGSSLGGGSPLGSGTGLGTNQGGGTPLSSSKPDTSEKKDEGKKLGDDRKLGERKTDDKEKKLDDKSLSSAKPEQAKAAVPATEAKPAAVPAPGVVAPGAAAPTPAQQNAEHAAKAQEPSKEVDVKGQKTTFPDAKTAKLAQLLAAADPAHPVSLADAAAQAGLTPPVPGQDPGKQVSPADAKPGDIMVAGDKSYMLLGEGKFYDLTEYKIVGAAELPQDMGGRAGYFHLNDPAPGQPAPAQSGEQAPAAPAPAQPQGPVSGQTGGVQHQVPGATGAPTGPVDGSQGGQQPAAGTGGVPSTGTPGVPKPAAPGAGPANAASTDTGTGTSVPSSTPGALDPGAVR</sequence>
<feature type="compositionally biased region" description="Low complexity" evidence="1">
    <location>
        <begin position="432"/>
        <end position="446"/>
    </location>
</feature>
<evidence type="ECO:0000313" key="2">
    <source>
        <dbReference type="EMBL" id="CPT03814.1"/>
    </source>
</evidence>
<dbReference type="Proteomes" id="UP000038487">
    <property type="component" value="Unassembled WGS sequence"/>
</dbReference>
<organism evidence="2 3">
    <name type="scientific">Mycobacteroides abscessus</name>
    <dbReference type="NCBI Taxonomy" id="36809"/>
    <lineage>
        <taxon>Bacteria</taxon>
        <taxon>Bacillati</taxon>
        <taxon>Actinomycetota</taxon>
        <taxon>Actinomycetes</taxon>
        <taxon>Mycobacteriales</taxon>
        <taxon>Mycobacteriaceae</taxon>
        <taxon>Mycobacteroides</taxon>
    </lineage>
</organism>
<evidence type="ECO:0000313" key="3">
    <source>
        <dbReference type="Proteomes" id="UP000038487"/>
    </source>
</evidence>
<protein>
    <submittedName>
        <fullName evidence="2">Uncharacterized protein</fullName>
    </submittedName>
</protein>
<gene>
    <name evidence="2" type="ORF">ERS075527_00615</name>
</gene>
<feature type="compositionally biased region" description="Low complexity" evidence="1">
    <location>
        <begin position="791"/>
        <end position="816"/>
    </location>
</feature>
<name>A0AB33T085_9MYCO</name>
<accession>A0AB33T085</accession>
<feature type="region of interest" description="Disordered" evidence="1">
    <location>
        <begin position="411"/>
        <end position="609"/>
    </location>
</feature>
<comment type="caution">
    <text evidence="2">The sequence shown here is derived from an EMBL/GenBank/DDBJ whole genome shotgun (WGS) entry which is preliminary data.</text>
</comment>
<feature type="compositionally biased region" description="Gly residues" evidence="1">
    <location>
        <begin position="484"/>
        <end position="506"/>
    </location>
</feature>
<dbReference type="EMBL" id="CSUW01000001">
    <property type="protein sequence ID" value="CPT03814.1"/>
    <property type="molecule type" value="Genomic_DNA"/>
</dbReference>
<dbReference type="RefSeq" id="WP_052537985.1">
    <property type="nucleotide sequence ID" value="NZ_CSUW01000001.1"/>
</dbReference>
<reference evidence="2 3" key="1">
    <citation type="submission" date="2015-03" db="EMBL/GenBank/DDBJ databases">
        <authorList>
            <consortium name="Pathogen Informatics"/>
            <person name="Murphy D."/>
        </authorList>
    </citation>
    <scope>NUCLEOTIDE SEQUENCE [LARGE SCALE GENOMIC DNA]</scope>
    <source>
        <strain evidence="2 3">PAP036</strain>
    </source>
</reference>
<evidence type="ECO:0000256" key="1">
    <source>
        <dbReference type="SAM" id="MobiDB-lite"/>
    </source>
</evidence>
<proteinExistence type="predicted"/>
<feature type="compositionally biased region" description="Basic and acidic residues" evidence="1">
    <location>
        <begin position="592"/>
        <end position="607"/>
    </location>
</feature>
<feature type="compositionally biased region" description="Low complexity" evidence="1">
    <location>
        <begin position="719"/>
        <end position="729"/>
    </location>
</feature>
<feature type="region of interest" description="Disordered" evidence="1">
    <location>
        <begin position="1"/>
        <end position="94"/>
    </location>
</feature>
<feature type="region of interest" description="Disordered" evidence="1">
    <location>
        <begin position="701"/>
        <end position="824"/>
    </location>
</feature>
<feature type="compositionally biased region" description="Basic and acidic residues" evidence="1">
    <location>
        <begin position="47"/>
        <end position="94"/>
    </location>
</feature>